<keyword evidence="1" id="KW-0863">Zinc-finger</keyword>
<proteinExistence type="predicted"/>
<keyword evidence="1" id="KW-0862">Zinc</keyword>
<dbReference type="HOGENOM" id="CLU_021807_0_0_1"/>
<dbReference type="InterPro" id="IPR057668">
    <property type="entry name" value="E2_Ub-conjug_enz_C"/>
</dbReference>
<gene>
    <name evidence="3" type="ORF">FIBRA_01232</name>
</gene>
<dbReference type="OrthoDB" id="406045at2759"/>
<accession>J4HSZ6</accession>
<dbReference type="PANTHER" id="PTHR31560:SF0">
    <property type="entry name" value="UPF0652 PROTEIN C22H10.08"/>
    <property type="match status" value="1"/>
</dbReference>
<dbReference type="AlphaFoldDB" id="J4HSZ6"/>
<keyword evidence="1" id="KW-0479">Metal-binding</keyword>
<dbReference type="PANTHER" id="PTHR31560">
    <property type="entry name" value="UPF0652 PROTEIN C16A11.03C-RELATED"/>
    <property type="match status" value="1"/>
</dbReference>
<sequence>MASVNDRAKVDVPDLSLHSILDGNINSLARVSSNNKHNEDDASHPLAELCAECEDQPAQLLCETCTDRFCEVCFAVLHRKGARRAHVPTFLYSKSNEISTPGPHGDMTSDVNMRGGEKRSSDHFCVEVERALAQIALITTPAKELNSAPREWFVERSKYIPMRLTEDERKYLHLVEAALNVSEYTEKVDIEPESESSPKAKRIVHQIRELCATMSGLVVSLNYKQGQALIADRDFKANENFFQQIFEIGRRHKIMNPDKMRTTYGKLMYLLQDSQTAEVKELLELSCIKPIITVYSVLEEHDALELLRDDLVPTATKAIVAEGRSMEEILAERDAKDIALATLASRYEREGLNQERIRQCLYSIADNCGYLRVNSGPCEKMIEYLERYFHPTEVLDEQSSLAIEDGTDGARLSHDHEKQYAYVIQSMTLWREILNDMFRLWTLVDEDLLSERVPYRLCDTGQGLNRMQDAPKTTRMMHIIVANAEKNVGSWVGSSAVHMADDSVPNALMFIEKYSQIYRIFLPVCNTLEQIPKLVEDPDLSYYVDNKFGGVESLRREILRDFFRHAFDGSGAGSYFDAGSCIDGRLTSTWEWCSLLEKKRYYSIFLLTGFIGFDGDW</sequence>
<evidence type="ECO:0000313" key="4">
    <source>
        <dbReference type="Proteomes" id="UP000006352"/>
    </source>
</evidence>
<dbReference type="Pfam" id="PF09418">
    <property type="entry name" value="DUF2009"/>
    <property type="match status" value="1"/>
</dbReference>
<dbReference type="InterPro" id="IPR000315">
    <property type="entry name" value="Znf_B-box"/>
</dbReference>
<name>J4HSZ6_9APHY</name>
<dbReference type="GeneID" id="24094128"/>
<dbReference type="Pfam" id="PF22586">
    <property type="entry name" value="ANCHR-like_BBOX"/>
    <property type="match status" value="1"/>
</dbReference>
<dbReference type="GO" id="GO:0008270">
    <property type="term" value="F:zinc ion binding"/>
    <property type="evidence" value="ECO:0007669"/>
    <property type="project" value="UniProtKB-KW"/>
</dbReference>
<evidence type="ECO:0000313" key="3">
    <source>
        <dbReference type="EMBL" id="CCL99217.1"/>
    </source>
</evidence>
<dbReference type="InParanoid" id="J4HSZ6"/>
<dbReference type="EMBL" id="HE796921">
    <property type="protein sequence ID" value="CCL99217.1"/>
    <property type="molecule type" value="Genomic_DNA"/>
</dbReference>
<dbReference type="InterPro" id="IPR038446">
    <property type="entry name" value="CEBP_ZZ_sf"/>
</dbReference>
<protein>
    <recommendedName>
        <fullName evidence="2">B box-type domain-containing protein</fullName>
    </recommendedName>
</protein>
<organism evidence="3 4">
    <name type="scientific">Fibroporia radiculosa</name>
    <dbReference type="NCBI Taxonomy" id="599839"/>
    <lineage>
        <taxon>Eukaryota</taxon>
        <taxon>Fungi</taxon>
        <taxon>Dikarya</taxon>
        <taxon>Basidiomycota</taxon>
        <taxon>Agaricomycotina</taxon>
        <taxon>Agaricomycetes</taxon>
        <taxon>Polyporales</taxon>
        <taxon>Fibroporiaceae</taxon>
        <taxon>Fibroporia</taxon>
    </lineage>
</organism>
<dbReference type="InterPro" id="IPR018553">
    <property type="entry name" value="E2_Ub-conjug_enz"/>
</dbReference>
<dbReference type="Proteomes" id="UP000006352">
    <property type="component" value="Unassembled WGS sequence"/>
</dbReference>
<dbReference type="RefSeq" id="XP_012178500.1">
    <property type="nucleotide sequence ID" value="XM_012323110.1"/>
</dbReference>
<evidence type="ECO:0000256" key="1">
    <source>
        <dbReference type="PROSITE-ProRule" id="PRU00024"/>
    </source>
</evidence>
<dbReference type="Gene3D" id="4.10.640.40">
    <property type="entry name" value="Cytoplasmic polyadenylation element-binding protein, ZZ domain"/>
    <property type="match status" value="1"/>
</dbReference>
<feature type="domain" description="B box-type" evidence="2">
    <location>
        <begin position="45"/>
        <end position="89"/>
    </location>
</feature>
<reference evidence="3 4" key="1">
    <citation type="journal article" date="2012" name="Appl. Environ. Microbiol.">
        <title>Short-read sequencing for genomic analysis of the brown rot fungus Fibroporia radiculosa.</title>
        <authorList>
            <person name="Tang J.D."/>
            <person name="Perkins A.D."/>
            <person name="Sonstegard T.S."/>
            <person name="Schroeder S.G."/>
            <person name="Burgess S.C."/>
            <person name="Diehl S.V."/>
        </authorList>
    </citation>
    <scope>NUCLEOTIDE SEQUENCE [LARGE SCALE GENOMIC DNA]</scope>
    <source>
        <strain evidence="3 4">TFFH 294</strain>
    </source>
</reference>
<dbReference type="PROSITE" id="PS50119">
    <property type="entry name" value="ZF_BBOX"/>
    <property type="match status" value="1"/>
</dbReference>
<evidence type="ECO:0000259" key="2">
    <source>
        <dbReference type="PROSITE" id="PS50119"/>
    </source>
</evidence>
<keyword evidence="4" id="KW-1185">Reference proteome</keyword>